<dbReference type="EMBL" id="JANCPR020000008">
    <property type="protein sequence ID" value="MDJ1132438.1"/>
    <property type="molecule type" value="Genomic_DNA"/>
</dbReference>
<evidence type="ECO:0000313" key="2">
    <source>
        <dbReference type="Proteomes" id="UP001214441"/>
    </source>
</evidence>
<accession>A0ABT6ZTP9</accession>
<dbReference type="RefSeq" id="WP_280842587.1">
    <property type="nucleotide sequence ID" value="NZ_JANCPR020000008.1"/>
</dbReference>
<evidence type="ECO:0000313" key="1">
    <source>
        <dbReference type="EMBL" id="MDJ1132438.1"/>
    </source>
</evidence>
<name>A0ABT6ZTP9_9ACTN</name>
<comment type="caution">
    <text evidence="1">The sequence shown here is derived from an EMBL/GenBank/DDBJ whole genome shotgun (WGS) entry which is preliminary data.</text>
</comment>
<protein>
    <submittedName>
        <fullName evidence="1">Uncharacterized protein</fullName>
    </submittedName>
</protein>
<proteinExistence type="predicted"/>
<keyword evidence="2" id="KW-1185">Reference proteome</keyword>
<dbReference type="Proteomes" id="UP001214441">
    <property type="component" value="Unassembled WGS sequence"/>
</dbReference>
<sequence>MAILCLSTSVYSAGFIPTLLVGTEPPAWLLSAVARTADTAAHTRQRVALDVCALALLLSLDPAKGVTHA</sequence>
<reference evidence="1 2" key="1">
    <citation type="submission" date="2023-05" db="EMBL/GenBank/DDBJ databases">
        <title>Streptantibioticus silvisoli sp. nov., acidotolerant actinomycetes 1 from pine litter.</title>
        <authorList>
            <person name="Swiecimska M."/>
            <person name="Golinska P."/>
            <person name="Sangal V."/>
            <person name="Wachnowicz B."/>
            <person name="Goodfellow M."/>
        </authorList>
    </citation>
    <scope>NUCLEOTIDE SEQUENCE [LARGE SCALE GENOMIC DNA]</scope>
    <source>
        <strain evidence="1 2">DSM 42109</strain>
    </source>
</reference>
<gene>
    <name evidence="1" type="ORF">NMN56_010850</name>
</gene>
<organism evidence="1 2">
    <name type="scientific">Streptomyces iconiensis</name>
    <dbReference type="NCBI Taxonomy" id="1384038"/>
    <lineage>
        <taxon>Bacteria</taxon>
        <taxon>Bacillati</taxon>
        <taxon>Actinomycetota</taxon>
        <taxon>Actinomycetes</taxon>
        <taxon>Kitasatosporales</taxon>
        <taxon>Streptomycetaceae</taxon>
        <taxon>Streptomyces</taxon>
    </lineage>
</organism>